<feature type="region of interest" description="Disordered" evidence="1">
    <location>
        <begin position="33"/>
        <end position="61"/>
    </location>
</feature>
<reference evidence="3" key="1">
    <citation type="submission" date="2020-04" db="EMBL/GenBank/DDBJ databases">
        <title>Genome Assembly and Annotation of Botryosphaeria dothidea sdau 11-99, a Latent Pathogen of Apple Fruit Ring Rot in China.</title>
        <authorList>
            <person name="Yu C."/>
            <person name="Diao Y."/>
            <person name="Lu Q."/>
            <person name="Zhao J."/>
            <person name="Cui S."/>
            <person name="Peng C."/>
            <person name="He B."/>
            <person name="Liu H."/>
        </authorList>
    </citation>
    <scope>NUCLEOTIDE SEQUENCE [LARGE SCALE GENOMIC DNA]</scope>
    <source>
        <strain evidence="3">Sdau11-99</strain>
    </source>
</reference>
<keyword evidence="2" id="KW-0732">Signal</keyword>
<dbReference type="AlphaFoldDB" id="A0A8H4N2K9"/>
<protein>
    <submittedName>
        <fullName evidence="3">Cell wall galactomannoprotein</fullName>
    </submittedName>
</protein>
<sequence length="254" mass="25992">MRFSTLATLFFASAAVAAPAAPAPADAEISKKSFFPTESDSSENSEGYGGSGGEEEPVPTGAAAFGESLTTIAANINTTNQTLNEFSGGLKGIAQLLKIQSETTALGDSIQNSTAIANATGRISLADSTTVGQQFLTLQPQIDSLLDNIKSKRPEFQNAGFGLLDVVSLLRSNIQEQQEYAKELGDATIAMLDPSLTSIATPVNDEIQNRFEQTIDAYGGRGGLIQIPPGLIGLLTGGGGGDSGSGGFGGIGGN</sequence>
<dbReference type="PANTHER" id="PTHR38123">
    <property type="entry name" value="CELL WALL SERINE-THREONINE-RICH GALACTOMANNOPROTEIN MP1 (AFU_ORTHOLOGUE AFUA_4G03240)"/>
    <property type="match status" value="1"/>
</dbReference>
<accession>A0A8H4N2K9</accession>
<dbReference type="GO" id="GO:0005576">
    <property type="term" value="C:extracellular region"/>
    <property type="evidence" value="ECO:0007669"/>
    <property type="project" value="TreeGrafter"/>
</dbReference>
<evidence type="ECO:0000256" key="1">
    <source>
        <dbReference type="SAM" id="MobiDB-lite"/>
    </source>
</evidence>
<dbReference type="InterPro" id="IPR021054">
    <property type="entry name" value="Cell_wall_mannoprotein_1"/>
</dbReference>
<gene>
    <name evidence="3" type="ORF">GTA08_BOTSDO08454</name>
</gene>
<dbReference type="OrthoDB" id="3485059at2759"/>
<organism evidence="3 4">
    <name type="scientific">Botryosphaeria dothidea</name>
    <dbReference type="NCBI Taxonomy" id="55169"/>
    <lineage>
        <taxon>Eukaryota</taxon>
        <taxon>Fungi</taxon>
        <taxon>Dikarya</taxon>
        <taxon>Ascomycota</taxon>
        <taxon>Pezizomycotina</taxon>
        <taxon>Dothideomycetes</taxon>
        <taxon>Dothideomycetes incertae sedis</taxon>
        <taxon>Botryosphaeriales</taxon>
        <taxon>Botryosphaeriaceae</taxon>
        <taxon>Botryosphaeria</taxon>
    </lineage>
</organism>
<evidence type="ECO:0000313" key="4">
    <source>
        <dbReference type="Proteomes" id="UP000572817"/>
    </source>
</evidence>
<dbReference type="Gene3D" id="1.20.1280.140">
    <property type="match status" value="1"/>
</dbReference>
<keyword evidence="4" id="KW-1185">Reference proteome</keyword>
<dbReference type="PANTHER" id="PTHR38123:SF4">
    <property type="entry name" value="CELL WALL GALACTOMANNOPROTEIN, PUTATIVE (AFU_ORTHOLOGUE AFUA_4G00870)-RELATED"/>
    <property type="match status" value="1"/>
</dbReference>
<name>A0A8H4N2K9_9PEZI</name>
<dbReference type="Pfam" id="PF12296">
    <property type="entry name" value="HsbA"/>
    <property type="match status" value="1"/>
</dbReference>
<feature type="signal peptide" evidence="2">
    <location>
        <begin position="1"/>
        <end position="27"/>
    </location>
</feature>
<evidence type="ECO:0000256" key="2">
    <source>
        <dbReference type="SAM" id="SignalP"/>
    </source>
</evidence>
<evidence type="ECO:0000313" key="3">
    <source>
        <dbReference type="EMBL" id="KAF4304813.1"/>
    </source>
</evidence>
<proteinExistence type="predicted"/>
<dbReference type="Proteomes" id="UP000572817">
    <property type="component" value="Unassembled WGS sequence"/>
</dbReference>
<feature type="chain" id="PRO_5034286158" evidence="2">
    <location>
        <begin position="28"/>
        <end position="254"/>
    </location>
</feature>
<comment type="caution">
    <text evidence="3">The sequence shown here is derived from an EMBL/GenBank/DDBJ whole genome shotgun (WGS) entry which is preliminary data.</text>
</comment>
<dbReference type="EMBL" id="WWBZ02000051">
    <property type="protein sequence ID" value="KAF4304813.1"/>
    <property type="molecule type" value="Genomic_DNA"/>
</dbReference>